<name>A0A1T8KQW8_9MYCO</name>
<gene>
    <name evidence="3" type="ORF">SAMEA2259716_01840</name>
</gene>
<feature type="compositionally biased region" description="Basic and acidic residues" evidence="1">
    <location>
        <begin position="1201"/>
        <end position="1236"/>
    </location>
</feature>
<accession>A0A1T8KQW8</accession>
<dbReference type="InterPro" id="IPR010090">
    <property type="entry name" value="Phage_tape_meas"/>
</dbReference>
<evidence type="ECO:0000313" key="4">
    <source>
        <dbReference type="Proteomes" id="UP000190074"/>
    </source>
</evidence>
<feature type="region of interest" description="Disordered" evidence="1">
    <location>
        <begin position="1021"/>
        <end position="1049"/>
    </location>
</feature>
<evidence type="ECO:0000259" key="2">
    <source>
        <dbReference type="Pfam" id="PF10145"/>
    </source>
</evidence>
<organism evidence="3 4">
    <name type="scientific">Mycobacteroides abscessus subsp. massiliense</name>
    <dbReference type="NCBI Taxonomy" id="1962118"/>
    <lineage>
        <taxon>Bacteria</taxon>
        <taxon>Bacillati</taxon>
        <taxon>Actinomycetota</taxon>
        <taxon>Actinomycetes</taxon>
        <taxon>Mycobacteriales</taxon>
        <taxon>Mycobacteriaceae</taxon>
        <taxon>Mycobacteroides</taxon>
        <taxon>Mycobacteroides abscessus</taxon>
    </lineage>
</organism>
<feature type="region of interest" description="Disordered" evidence="1">
    <location>
        <begin position="1374"/>
        <end position="1394"/>
    </location>
</feature>
<protein>
    <submittedName>
        <fullName evidence="3">TP901 family phage tail tape measure protein</fullName>
    </submittedName>
</protein>
<reference evidence="3 4" key="1">
    <citation type="submission" date="2016-11" db="EMBL/GenBank/DDBJ databases">
        <authorList>
            <consortium name="Pathogen Informatics"/>
        </authorList>
    </citation>
    <scope>NUCLEOTIDE SEQUENCE [LARGE SCALE GENOMIC DNA]</scope>
    <source>
        <strain evidence="3 4">911</strain>
    </source>
</reference>
<dbReference type="Pfam" id="PF10145">
    <property type="entry name" value="PhageMin_Tail"/>
    <property type="match status" value="1"/>
</dbReference>
<dbReference type="Proteomes" id="UP000190074">
    <property type="component" value="Unassembled WGS sequence"/>
</dbReference>
<feature type="region of interest" description="Disordered" evidence="1">
    <location>
        <begin position="1344"/>
        <end position="1363"/>
    </location>
</feature>
<dbReference type="EMBL" id="FVGW01000002">
    <property type="protein sequence ID" value="SKL84874.1"/>
    <property type="molecule type" value="Genomic_DNA"/>
</dbReference>
<sequence length="1394" mass="146371">MTETIELARVIVGLWPEASRLDEGVEKIADKAEKRFGRSGKVMGQQLASGLDEGAKRAESGLKKVEAASKKVQVARKTEADAAGRVAVAEARLEDVRGKANASAGQRKAAEEALSRAKRGHELATTNLTRAIRDHSNSVKDSERGAKNAAQAANVLGSALGKVGTAADQLGTGGGVLGSMLGRLSTGATGLSTALGTAESGAAALGAVAGAVAGAGLAALGAGAVAAMKQLYDLGESYDEVFDKLRLKTGATGPALEGLKQATMDIASQVPLATGEIGSMTAQVNKALGQTGDGLVEVTTNIANLSRIAEEPIDVRQLGKVFKGFGVKDTKDQVAALNSFKNASQATQIPVNELIGLAAKGGPTMRQLGMDLGQATAMMGVFEEAGMEPEKIIAPLTKGLGTLAKKGQSGPEALREMTNEIQRLMDIGDRAGAINLGNKLFGGRGGLQLVDAIERKVFDVEKLNVALSRTGTTIQEDVDATDDFAQQWQILKNKAAGALQPLSSEVFDFTNEALGGLGDWVSEHQSDLVKFFSLMSEGAVDAGRHVIIFAADMMTAVGDIIAAAGDVAGTWMQLRGVWDQILGDDDKAQQNFKRAQDFFAWQSGPDSLFEKAKQWKDAANSGADELNKKLDEAGNQTSAALKFTEKLGKAKASLGDDKATVYIDSNAPEVTEKLAKIGLQVKELPDGKFEVNANTEEGQKTLDAWRQKQGGKKLEVPVTVDTKQAQEDWDNFKKNITTPNPASSPPPGDWSTLMLPPPAAPRARGGIYDVWDSVASFAGGKLPRTAMFQPPVAGAGLVQWAEPSTGGEAFIPIRGGQRSIDIWAKTGHMLGVFDQGGFNNVSQDEINRMGGGTINLSILRALRESNPSSVLTSAKTDHGVDGGYHPKGMAIDVDPSRRNLDALWSMRDQLTQIIFDDPQKVWYNVNGEHAEGQAARRIYGESTMKQHGDHIHVAAAHEIGNYGQMPGGGPQQQSAGLGQLTPNSSTDDVASAILGEATRRGYSQDEAVAVLSTAMQESGLDPKASGGGGAWHGVFQQDNSYTGRDDPNKNIGEFFNRLDEKRSSGGSSKDIWKDIFWLQQAPGAASADAAYSGGRQAYKSEIQSKAGAASAAYSRLGGGGGRASGYGYQRMPATPGYDDDGKAGYYRPDAKQVREAQERVSDADQRVKDADLRVKEAEAKQRELTAAATDLEVLQAQNAVDKAKNDAAKSRREAGDARDDLGEAQRGKFTASKDGKGGSGPDVQSFGKDMLSGAMDALGFDGEIFSNPMDWGIWKLFTGGANYLGGLAKNAFGGPQRGNFPGLAGGPLGGGDGGLGGMNFGDGGGVSSVGDTLTSVIPQVSDFLPNSQTQGGPSVDQSINITGNVGMDPAALKSEIHTEQNARSRTYASGLPRP</sequence>
<feature type="region of interest" description="Disordered" evidence="1">
    <location>
        <begin position="1200"/>
        <end position="1247"/>
    </location>
</feature>
<proteinExistence type="predicted"/>
<feature type="region of interest" description="Disordered" evidence="1">
    <location>
        <begin position="963"/>
        <end position="987"/>
    </location>
</feature>
<evidence type="ECO:0000256" key="1">
    <source>
        <dbReference type="SAM" id="MobiDB-lite"/>
    </source>
</evidence>
<evidence type="ECO:0000313" key="3">
    <source>
        <dbReference type="EMBL" id="SKL84874.1"/>
    </source>
</evidence>
<dbReference type="RefSeq" id="WP_079626598.1">
    <property type="nucleotide sequence ID" value="NZ_FVGW01000002.1"/>
</dbReference>
<feature type="domain" description="Phage tail tape measure protein" evidence="2">
    <location>
        <begin position="263"/>
        <end position="428"/>
    </location>
</feature>